<feature type="compositionally biased region" description="Low complexity" evidence="3">
    <location>
        <begin position="49"/>
        <end position="60"/>
    </location>
</feature>
<keyword evidence="2" id="KW-0677">Repeat</keyword>
<dbReference type="EMBL" id="JAEPRE010000019">
    <property type="protein sequence ID" value="KAG2236330.1"/>
    <property type="molecule type" value="Genomic_DNA"/>
</dbReference>
<protein>
    <recommendedName>
        <fullName evidence="7">L domain-like protein</fullName>
    </recommendedName>
</protein>
<reference evidence="5" key="1">
    <citation type="submission" date="2021-01" db="EMBL/GenBank/DDBJ databases">
        <title>Metabolic potential, ecology and presence of endohyphal bacteria is reflected in genomic diversity of Mucoromycotina.</title>
        <authorList>
            <person name="Muszewska A."/>
            <person name="Okrasinska A."/>
            <person name="Steczkiewicz K."/>
            <person name="Drgas O."/>
            <person name="Orlowska M."/>
            <person name="Perlinska-Lenart U."/>
            <person name="Aleksandrzak-Piekarczyk T."/>
            <person name="Szatraj K."/>
            <person name="Zielenkiewicz U."/>
            <person name="Pilsyk S."/>
            <person name="Malc E."/>
            <person name="Mieczkowski P."/>
            <person name="Kruszewska J.S."/>
            <person name="Biernat P."/>
            <person name="Pawlowska J."/>
        </authorList>
    </citation>
    <scope>NUCLEOTIDE SEQUENCE</scope>
    <source>
        <strain evidence="5">WA0000018081</strain>
    </source>
</reference>
<dbReference type="SMART" id="SM00364">
    <property type="entry name" value="LRR_BAC"/>
    <property type="match status" value="6"/>
</dbReference>
<gene>
    <name evidence="5" type="ORF">INT48_001394</name>
</gene>
<dbReference type="SMART" id="SM00369">
    <property type="entry name" value="LRR_TYP"/>
    <property type="match status" value="10"/>
</dbReference>
<evidence type="ECO:0000256" key="3">
    <source>
        <dbReference type="SAM" id="MobiDB-lite"/>
    </source>
</evidence>
<dbReference type="SMART" id="SM00365">
    <property type="entry name" value="LRR_SD22"/>
    <property type="match status" value="6"/>
</dbReference>
<dbReference type="InterPro" id="IPR050216">
    <property type="entry name" value="LRR_domain-containing"/>
</dbReference>
<proteinExistence type="predicted"/>
<dbReference type="PRINTS" id="PR00019">
    <property type="entry name" value="LEURICHRPT"/>
</dbReference>
<sequence length="731" mass="81396">MASNSRKPSIQPRPTKASMLRLQKQQASTASAVQTPEPEPPTRSVPRATTNTTTSSTKSNLAPSVGATDGVKAFMAQQRARLVKKPSVTEEPVKKKTFMTGAQRYGGGDDKKETVTPNRSIQVIIKQAKSQGKLNISSRGLKLIPKEVLNMYHVDPNSIVVDFTSDAGGWYDAVELTKFVAGDNEITEMDSRIGEEFGALTHIDFRDNKLASVPDTLKLLKNLTCIHLPYNKFESIPKVLFQLDQLKELDLSHNQLKQVVLGSHSIEQLDLSHNEISQFSLDSNIDQDLSCMRKLNLGSNQITELPVGLTSWFKLQELMVNQNKLKFVFSAVSETVYPALVRLDASNNQMTSINKDTSVIVSMPKLVELSLLNNKFTQDGLTGLYGAPNIQTLDISSNQLDDIPASVTGLASLKRLDVRGNHLHALPYELGKLDQLSTIHCEGNPMRTFTSMSQTQLISSLRSSYAQQVEESSVEQVEVASEQQDTEETLCVNFTQKVNLTMRLDLSKQQLNEITTESMKFTQDIPAIILLSMLYICLYIYLYSIYSPPLSLLYFLDHNEFTSFPMKLSLISDFIVQLNLEHNKMTSFDFTLDGVVFHSIKTLKLNNNRIKSLQSNATTVSFPKLEELTLSHNALTSLPTNLAAVLPSLKTLSISSNKLDDITETSFGLRLEVLDLSNNDIGYLPPGLSNIESLKELIVYGNRFRVPRPAVVEQGTRAILDFLKRRNTPAN</sequence>
<keyword evidence="4" id="KW-0812">Transmembrane</keyword>
<dbReference type="PANTHER" id="PTHR48051">
    <property type="match status" value="1"/>
</dbReference>
<dbReference type="Pfam" id="PF13855">
    <property type="entry name" value="LRR_8"/>
    <property type="match status" value="3"/>
</dbReference>
<dbReference type="Gene3D" id="3.80.10.10">
    <property type="entry name" value="Ribonuclease Inhibitor"/>
    <property type="match status" value="3"/>
</dbReference>
<dbReference type="InterPro" id="IPR001611">
    <property type="entry name" value="Leu-rich_rpt"/>
</dbReference>
<dbReference type="Proteomes" id="UP000613177">
    <property type="component" value="Unassembled WGS sequence"/>
</dbReference>
<name>A0A8H7VWZ5_9FUNG</name>
<evidence type="ECO:0008006" key="7">
    <source>
        <dbReference type="Google" id="ProtNLM"/>
    </source>
</evidence>
<feature type="compositionally biased region" description="Polar residues" evidence="3">
    <location>
        <begin position="23"/>
        <end position="34"/>
    </location>
</feature>
<dbReference type="InterPro" id="IPR032675">
    <property type="entry name" value="LRR_dom_sf"/>
</dbReference>
<dbReference type="Pfam" id="PF00560">
    <property type="entry name" value="LRR_1"/>
    <property type="match status" value="1"/>
</dbReference>
<organism evidence="5 6">
    <name type="scientific">Thamnidium elegans</name>
    <dbReference type="NCBI Taxonomy" id="101142"/>
    <lineage>
        <taxon>Eukaryota</taxon>
        <taxon>Fungi</taxon>
        <taxon>Fungi incertae sedis</taxon>
        <taxon>Mucoromycota</taxon>
        <taxon>Mucoromycotina</taxon>
        <taxon>Mucoromycetes</taxon>
        <taxon>Mucorales</taxon>
        <taxon>Mucorineae</taxon>
        <taxon>Mucoraceae</taxon>
        <taxon>Thamnidium</taxon>
    </lineage>
</organism>
<dbReference type="InterPro" id="IPR003591">
    <property type="entry name" value="Leu-rich_rpt_typical-subtyp"/>
</dbReference>
<evidence type="ECO:0000256" key="1">
    <source>
        <dbReference type="ARBA" id="ARBA00022614"/>
    </source>
</evidence>
<comment type="caution">
    <text evidence="5">The sequence shown here is derived from an EMBL/GenBank/DDBJ whole genome shotgun (WGS) entry which is preliminary data.</text>
</comment>
<evidence type="ECO:0000256" key="4">
    <source>
        <dbReference type="SAM" id="Phobius"/>
    </source>
</evidence>
<evidence type="ECO:0000313" key="5">
    <source>
        <dbReference type="EMBL" id="KAG2236330.1"/>
    </source>
</evidence>
<keyword evidence="6" id="KW-1185">Reference proteome</keyword>
<dbReference type="PANTHER" id="PTHR48051:SF1">
    <property type="entry name" value="RAS SUPPRESSOR PROTEIN 1"/>
    <property type="match status" value="1"/>
</dbReference>
<evidence type="ECO:0000256" key="2">
    <source>
        <dbReference type="ARBA" id="ARBA00022737"/>
    </source>
</evidence>
<dbReference type="SUPFAM" id="SSF52058">
    <property type="entry name" value="L domain-like"/>
    <property type="match status" value="1"/>
</dbReference>
<keyword evidence="4" id="KW-0472">Membrane</keyword>
<feature type="region of interest" description="Disordered" evidence="3">
    <location>
        <begin position="1"/>
        <end position="65"/>
    </location>
</feature>
<dbReference type="AlphaFoldDB" id="A0A8H7VWZ5"/>
<dbReference type="GO" id="GO:0005737">
    <property type="term" value="C:cytoplasm"/>
    <property type="evidence" value="ECO:0007669"/>
    <property type="project" value="TreeGrafter"/>
</dbReference>
<evidence type="ECO:0000313" key="6">
    <source>
        <dbReference type="Proteomes" id="UP000613177"/>
    </source>
</evidence>
<accession>A0A8H7VWZ5</accession>
<dbReference type="PROSITE" id="PS51450">
    <property type="entry name" value="LRR"/>
    <property type="match status" value="3"/>
</dbReference>
<keyword evidence="1" id="KW-0433">Leucine-rich repeat</keyword>
<feature type="transmembrane region" description="Helical" evidence="4">
    <location>
        <begin position="525"/>
        <end position="546"/>
    </location>
</feature>
<keyword evidence="4" id="KW-1133">Transmembrane helix</keyword>
<dbReference type="SUPFAM" id="SSF52075">
    <property type="entry name" value="Outer arm dynein light chain 1"/>
    <property type="match status" value="1"/>
</dbReference>